<evidence type="ECO:0000313" key="2">
    <source>
        <dbReference type="Proteomes" id="UP000596276"/>
    </source>
</evidence>
<dbReference type="VEuPathDB" id="FungiDB:F9C07_800"/>
<dbReference type="EMBL" id="CP044619">
    <property type="protein sequence ID" value="QRD87818.1"/>
    <property type="molecule type" value="Genomic_DNA"/>
</dbReference>
<reference evidence="2" key="1">
    <citation type="journal article" date="2021" name="G3 (Bethesda)">
        <title>Chromosome assembled and annotated genome sequence of Aspergillus flavus NRRL 3357.</title>
        <authorList>
            <person name="Skerker J.M."/>
            <person name="Pianalto K.M."/>
            <person name="Mondo S.J."/>
            <person name="Yang K."/>
            <person name="Arkin A.P."/>
            <person name="Keller N.P."/>
            <person name="Grigoriev I.V."/>
            <person name="Louise Glass N.L."/>
        </authorList>
    </citation>
    <scope>NUCLEOTIDE SEQUENCE [LARGE SCALE GENOMIC DNA]</scope>
    <source>
        <strain evidence="2">ATCC 200026 / FGSC A1120 / IAM 13836 / NRRL 3357 / JCM 12722 / SRRC 167</strain>
    </source>
</reference>
<proteinExistence type="predicted"/>
<accession>A0A7U2MQ71</accession>
<evidence type="ECO:0000313" key="1">
    <source>
        <dbReference type="EMBL" id="QRD87818.1"/>
    </source>
</evidence>
<keyword evidence="2" id="KW-1185">Reference proteome</keyword>
<gene>
    <name evidence="1" type="ORF">F9C07_800</name>
</gene>
<dbReference type="AlphaFoldDB" id="A0A7U2MQ71"/>
<organism evidence="1 2">
    <name type="scientific">Aspergillus flavus (strain ATCC 200026 / FGSC A1120 / IAM 13836 / NRRL 3357 / JCM 12722 / SRRC 167)</name>
    <dbReference type="NCBI Taxonomy" id="332952"/>
    <lineage>
        <taxon>Eukaryota</taxon>
        <taxon>Fungi</taxon>
        <taxon>Dikarya</taxon>
        <taxon>Ascomycota</taxon>
        <taxon>Pezizomycotina</taxon>
        <taxon>Eurotiomycetes</taxon>
        <taxon>Eurotiomycetidae</taxon>
        <taxon>Eurotiales</taxon>
        <taxon>Aspergillaceae</taxon>
        <taxon>Aspergillus</taxon>
        <taxon>Aspergillus subgen. Circumdati</taxon>
    </lineage>
</organism>
<protein>
    <submittedName>
        <fullName evidence="1">Uncharacterized protein</fullName>
    </submittedName>
</protein>
<sequence length="109" mass="11885">MISNGGNLCLGASGFASYRTLSQIALPSTGLVIRIALPIRKAVSQDPTKLKEQEHEQKYLITKARGVTASNHLCQFMFLTHVRCTVNRILDTGTGSKLSSPVPPMQDEE</sequence>
<dbReference type="Proteomes" id="UP000596276">
    <property type="component" value="Chromosome 1"/>
</dbReference>
<name>A0A7U2MQ71_ASPFN</name>